<evidence type="ECO:0000313" key="2">
    <source>
        <dbReference type="EMBL" id="OOM73862.1"/>
    </source>
</evidence>
<dbReference type="Gene3D" id="2.60.120.380">
    <property type="match status" value="2"/>
</dbReference>
<name>A0A1S8T878_9CLOT</name>
<evidence type="ECO:0000256" key="1">
    <source>
        <dbReference type="SAM" id="SignalP"/>
    </source>
</evidence>
<dbReference type="Proteomes" id="UP000190890">
    <property type="component" value="Unassembled WGS sequence"/>
</dbReference>
<evidence type="ECO:0000313" key="3">
    <source>
        <dbReference type="Proteomes" id="UP000190890"/>
    </source>
</evidence>
<keyword evidence="1" id="KW-0732">Signal</keyword>
<dbReference type="AlphaFoldDB" id="A0A1S8T878"/>
<accession>A0A1S8T878</accession>
<comment type="caution">
    <text evidence="2">The sequence shown here is derived from an EMBL/GenBank/DDBJ whole genome shotgun (WGS) entry which is preliminary data.</text>
</comment>
<organism evidence="2 3">
    <name type="scientific">Clostridium puniceum</name>
    <dbReference type="NCBI Taxonomy" id="29367"/>
    <lineage>
        <taxon>Bacteria</taxon>
        <taxon>Bacillati</taxon>
        <taxon>Bacillota</taxon>
        <taxon>Clostridia</taxon>
        <taxon>Eubacteriales</taxon>
        <taxon>Clostridiaceae</taxon>
        <taxon>Clostridium</taxon>
    </lineage>
</organism>
<dbReference type="SUPFAM" id="SSF49373">
    <property type="entry name" value="Invasin/intimin cell-adhesion fragments"/>
    <property type="match status" value="1"/>
</dbReference>
<dbReference type="EMBL" id="LZZM01000208">
    <property type="protein sequence ID" value="OOM73862.1"/>
    <property type="molecule type" value="Genomic_DNA"/>
</dbReference>
<dbReference type="InterPro" id="IPR008964">
    <property type="entry name" value="Invasin/intimin_cell_adhesion"/>
</dbReference>
<dbReference type="RefSeq" id="WP_077849247.1">
    <property type="nucleotide sequence ID" value="NZ_LZZM01000208.1"/>
</dbReference>
<gene>
    <name evidence="2" type="ORF">CLPUN_42970</name>
</gene>
<keyword evidence="3" id="KW-1185">Reference proteome</keyword>
<sequence length="461" mass="50956">MRNKIIAAVLGISILMTCSPAFAKDISTIKHINNINYEDKSSEASFDNFNADVLKGYSKLRNPKVKLNEDSLKNKKERVTSESNFLLADTQTTGPAVTLNDSPGNAYVIGLDSVYGDTITSEGAERWYAFQNSFIQKLTVIMQAPNSSNIDYNLSLYKYNGETQNLDLVTDSIYYGTAYENLSAIGEKGIYFIRVNSAQGFDDQNQYIFEVISSSQYGKNEPDDNIYQAKPYISSLSIVDTIDNDFDEDWSSLQLNSDTNGVLSFQNSSTKGTYEVRVYDDSLSLIATLKNTNSLTKKFPKGTYYIRVISLAGSDSTATYNLNFVNKDSVITKATITNISSDADGGYMDYGYGEMWRVHYDMTIQGTAYNQYGNPVANQPITAGAQVVINNKLCTGTGTTDANGNFSINIHLGPASGNYSYYASRSTHYYDIIPFAMATSNGNISTNVSSLYHFAYSIYHG</sequence>
<dbReference type="OrthoDB" id="2049816at2"/>
<feature type="signal peptide" evidence="1">
    <location>
        <begin position="1"/>
        <end position="23"/>
    </location>
</feature>
<feature type="chain" id="PRO_5013023878" evidence="1">
    <location>
        <begin position="24"/>
        <end position="461"/>
    </location>
</feature>
<proteinExistence type="predicted"/>
<reference evidence="2 3" key="1">
    <citation type="submission" date="2016-05" db="EMBL/GenBank/DDBJ databases">
        <title>Microbial solvent formation.</title>
        <authorList>
            <person name="Poehlein A."/>
            <person name="Montoya Solano J.D."/>
            <person name="Flitsch S."/>
            <person name="Krabben P."/>
            <person name="Duerre P."/>
            <person name="Daniel R."/>
        </authorList>
    </citation>
    <scope>NUCLEOTIDE SEQUENCE [LARGE SCALE GENOMIC DNA]</scope>
    <source>
        <strain evidence="2 3">DSM 2619</strain>
    </source>
</reference>
<protein>
    <submittedName>
        <fullName evidence="2">Uncharacterized protein</fullName>
    </submittedName>
</protein>